<protein>
    <submittedName>
        <fullName evidence="4">Integrase, catalytic region, zinc finger, CCHC-type, peptidase aspartic, catalytic</fullName>
    </submittedName>
</protein>
<feature type="compositionally biased region" description="Polar residues" evidence="1">
    <location>
        <begin position="481"/>
        <end position="492"/>
    </location>
</feature>
<accession>A0A699JP03</accession>
<evidence type="ECO:0000256" key="1">
    <source>
        <dbReference type="SAM" id="MobiDB-lite"/>
    </source>
</evidence>
<dbReference type="Pfam" id="PF25597">
    <property type="entry name" value="SH3_retrovirus"/>
    <property type="match status" value="1"/>
</dbReference>
<name>A0A699JP03_TANCI</name>
<dbReference type="EMBL" id="BKCJ010433153">
    <property type="protein sequence ID" value="GFA49016.1"/>
    <property type="molecule type" value="Genomic_DNA"/>
</dbReference>
<evidence type="ECO:0000259" key="2">
    <source>
        <dbReference type="Pfam" id="PF07727"/>
    </source>
</evidence>
<feature type="compositionally biased region" description="Low complexity" evidence="1">
    <location>
        <begin position="504"/>
        <end position="519"/>
    </location>
</feature>
<feature type="compositionally biased region" description="Polar residues" evidence="1">
    <location>
        <begin position="51"/>
        <end position="70"/>
    </location>
</feature>
<feature type="compositionally biased region" description="Polar residues" evidence="1">
    <location>
        <begin position="123"/>
        <end position="135"/>
    </location>
</feature>
<dbReference type="InterPro" id="IPR013103">
    <property type="entry name" value="RVT_2"/>
</dbReference>
<evidence type="ECO:0000313" key="4">
    <source>
        <dbReference type="EMBL" id="GFA49016.1"/>
    </source>
</evidence>
<feature type="non-terminal residue" evidence="4">
    <location>
        <position position="743"/>
    </location>
</feature>
<feature type="region of interest" description="Disordered" evidence="1">
    <location>
        <begin position="51"/>
        <end position="170"/>
    </location>
</feature>
<feature type="domain" description="Retroviral polymerase SH3-like" evidence="3">
    <location>
        <begin position="404"/>
        <end position="452"/>
    </location>
</feature>
<proteinExistence type="predicted"/>
<feature type="non-terminal residue" evidence="4">
    <location>
        <position position="1"/>
    </location>
</feature>
<organism evidence="4">
    <name type="scientific">Tanacetum cinerariifolium</name>
    <name type="common">Dalmatian daisy</name>
    <name type="synonym">Chrysanthemum cinerariifolium</name>
    <dbReference type="NCBI Taxonomy" id="118510"/>
    <lineage>
        <taxon>Eukaryota</taxon>
        <taxon>Viridiplantae</taxon>
        <taxon>Streptophyta</taxon>
        <taxon>Embryophyta</taxon>
        <taxon>Tracheophyta</taxon>
        <taxon>Spermatophyta</taxon>
        <taxon>Magnoliopsida</taxon>
        <taxon>eudicotyledons</taxon>
        <taxon>Gunneridae</taxon>
        <taxon>Pentapetalae</taxon>
        <taxon>asterids</taxon>
        <taxon>campanulids</taxon>
        <taxon>Asterales</taxon>
        <taxon>Asteraceae</taxon>
        <taxon>Asteroideae</taxon>
        <taxon>Anthemideae</taxon>
        <taxon>Anthemidinae</taxon>
        <taxon>Tanacetum</taxon>
    </lineage>
</organism>
<reference evidence="4" key="1">
    <citation type="journal article" date="2019" name="Sci. Rep.">
        <title>Draft genome of Tanacetum cinerariifolium, the natural source of mosquito coil.</title>
        <authorList>
            <person name="Yamashiro T."/>
            <person name="Shiraishi A."/>
            <person name="Satake H."/>
            <person name="Nakayama K."/>
        </authorList>
    </citation>
    <scope>NUCLEOTIDE SEQUENCE</scope>
</reference>
<feature type="domain" description="Reverse transcriptase Ty1/copia-type" evidence="2">
    <location>
        <begin position="656"/>
        <end position="734"/>
    </location>
</feature>
<evidence type="ECO:0000259" key="3">
    <source>
        <dbReference type="Pfam" id="PF25597"/>
    </source>
</evidence>
<comment type="caution">
    <text evidence="4">The sequence shown here is derived from an EMBL/GenBank/DDBJ whole genome shotgun (WGS) entry which is preliminary data.</text>
</comment>
<dbReference type="InterPro" id="IPR057670">
    <property type="entry name" value="SH3_retrovirus"/>
</dbReference>
<dbReference type="Pfam" id="PF07727">
    <property type="entry name" value="RVT_2"/>
    <property type="match status" value="1"/>
</dbReference>
<dbReference type="AlphaFoldDB" id="A0A699JP03"/>
<feature type="compositionally biased region" description="Polar residues" evidence="1">
    <location>
        <begin position="97"/>
        <end position="115"/>
    </location>
</feature>
<feature type="region of interest" description="Disordered" evidence="1">
    <location>
        <begin position="481"/>
        <end position="525"/>
    </location>
</feature>
<gene>
    <name evidence="4" type="ORF">Tci_620988</name>
</gene>
<sequence>QSNIYKNAKLRTQLFKKISDQKDNTLVTSENAKFAKQPIVENLSKVGKTNALSKPVTSNSVSTPQESKGVNNDKVISPGMFRINPSKTSRDEKHVPNTVSASARTKPLTVSQPHVTTKKDVNSDLNGLSSTGVDNTKTRRPQPRSNTKNDRVPSASKSSRSQNKEAEVEEHRRNLLISKNNKHISSACNNIKIVSQDVISKVVCAMCKKCLISVNHDKCLSNSVNSKNSCGKNQKAKVSVKEIQMKYQPMVSKTKTKFVRTVRFGNDHVAAILGFGDLQWGNILITRVYFIKGLGHNLFSVGQFCDFDLEVAFRRNACFVKNLEGVDLLKGDRSTNLYTINLHEMASASPICLMDRASSTKSWLWHQRLSHLNFDTINDLARNDLVASLPKFKYHKEHLCPSWKLGAKDDIGFFIGYSADSCVYRVYNRQTKKIIETMNVSFDELSAMAFEQHGSKPRLNSMTSGHISSGLDLTYAPSTITTQQPSEATTKTVPPAQEPQVRQSSTASTTIADTAPIPTNSSSHATNILITSQDVDEVNPNAMVDGNTFVNPFVNPSTCAATAFSSQQNMDPSNMHTFYQPYPHEFQWTKDHPLEKVIGEPSRPMLTRNQLRSDGDMCMYALTVSTMEPKNIKKAITDPVWIDSMQEELLQFKMLDVWVLVPAPDNISPLTLKWLFKNKHDEEQMVIRNKSRLIVRGYRQEEGIDFEESFALVARMEAIRIFLAYAEAPEVIIKFLKRITVLH</sequence>